<evidence type="ECO:0000256" key="4">
    <source>
        <dbReference type="ARBA" id="ARBA00022553"/>
    </source>
</evidence>
<evidence type="ECO:0000256" key="9">
    <source>
        <dbReference type="ARBA" id="ARBA00023012"/>
    </source>
</evidence>
<evidence type="ECO:0000256" key="5">
    <source>
        <dbReference type="ARBA" id="ARBA00022679"/>
    </source>
</evidence>
<sequence length="760" mass="85683">MRHFWHFLRHSLFAKIILSAGATLLAGCLLLILLHTRYHKHVVFDFVHTGGERLSTTIKQGTHYAMMLNSREDIAQTIANISKQEAITAIRIFNKQGAIKYSSHPGEVDTHVARTAPVCSSCHHNGGLKPDSDISQRTRILPATENTPRRMGIVTPIENQPSCSQASCHVHPATDNVLGILEVVMSLKNTDQELASFNQRTLLFGTLVFALTGVAIFWTIYRFVKRPVRDLIRYTRRISSGAPPTAILSLDQSDEIGELASAVSTMHEKINEKHKELLHQKEEYQTLFDHVPCIVTVQDRNFQLISYNREFSDKFNPSAGDFCFRAYKGRHEKCPDCPVERTFADGCSHSSEESVVRDGQEVHWLVTTSPICDAEGRIVAAMEMCLDITPRKRLERQLAMSEKKYHAIFNNIPNPVFVLDPEKLFILDCNDSVQAVYGYTREEILNRPFADLFFDDDRDHYLPRLHECLVINQARQQTKDKRRIFVTIRVSPSQYPGQQVLLVTTSDITKRLEAEQQLIQASKMATLGEMATGVAHELNQPLSVIKTASTFFVRKIDKNEPIAPETLASMAREIDGHVDRATKIINHMREFGHKSEHKLYPVQVNTVLQRAFEIFSQQLKLRQIEISWNLETALPHIQADPDRLEQVFINLLINARDAIETRHASAPEKAEKRITLASRFADDQVQVCITDSGIGIAPGDRDKIFEPFYTTKEVGKGTGLGLSISYGIIQECGGRITVFSHGPGHGATFSLHFPPHPTSA</sequence>
<dbReference type="GO" id="GO:0016020">
    <property type="term" value="C:membrane"/>
    <property type="evidence" value="ECO:0007669"/>
    <property type="project" value="UniProtKB-SubCell"/>
</dbReference>
<evidence type="ECO:0000256" key="10">
    <source>
        <dbReference type="SAM" id="Phobius"/>
    </source>
</evidence>
<dbReference type="InterPro" id="IPR003594">
    <property type="entry name" value="HATPase_dom"/>
</dbReference>
<dbReference type="Gene3D" id="6.10.340.10">
    <property type="match status" value="1"/>
</dbReference>
<dbReference type="PANTHER" id="PTHR43065">
    <property type="entry name" value="SENSOR HISTIDINE KINASE"/>
    <property type="match status" value="1"/>
</dbReference>
<evidence type="ECO:0000259" key="14">
    <source>
        <dbReference type="PROSITE" id="PS50885"/>
    </source>
</evidence>
<dbReference type="Gene3D" id="1.10.287.130">
    <property type="match status" value="1"/>
</dbReference>
<dbReference type="InterPro" id="IPR013656">
    <property type="entry name" value="PAS_4"/>
</dbReference>
<dbReference type="PRINTS" id="PR00344">
    <property type="entry name" value="BCTRLSENSOR"/>
</dbReference>
<dbReference type="SMART" id="SM00091">
    <property type="entry name" value="PAS"/>
    <property type="match status" value="1"/>
</dbReference>
<dbReference type="InterPro" id="IPR013767">
    <property type="entry name" value="PAS_fold"/>
</dbReference>
<dbReference type="InterPro" id="IPR036097">
    <property type="entry name" value="HisK_dim/P_sf"/>
</dbReference>
<evidence type="ECO:0000259" key="11">
    <source>
        <dbReference type="PROSITE" id="PS50109"/>
    </source>
</evidence>
<evidence type="ECO:0000256" key="2">
    <source>
        <dbReference type="ARBA" id="ARBA00004370"/>
    </source>
</evidence>
<comment type="catalytic activity">
    <reaction evidence="1">
        <text>ATP + protein L-histidine = ADP + protein N-phospho-L-histidine.</text>
        <dbReference type="EC" id="2.7.13.3"/>
    </reaction>
</comment>
<dbReference type="InterPro" id="IPR035965">
    <property type="entry name" value="PAS-like_dom_sf"/>
</dbReference>
<dbReference type="InterPro" id="IPR000700">
    <property type="entry name" value="PAS-assoc_C"/>
</dbReference>
<dbReference type="Proteomes" id="UP000001052">
    <property type="component" value="Chromosome"/>
</dbReference>
<dbReference type="EMBL" id="CP001734">
    <property type="protein sequence ID" value="ACV68169.1"/>
    <property type="molecule type" value="Genomic_DNA"/>
</dbReference>
<dbReference type="PROSITE" id="PS50113">
    <property type="entry name" value="PAC"/>
    <property type="match status" value="1"/>
</dbReference>
<evidence type="ECO:0000256" key="3">
    <source>
        <dbReference type="ARBA" id="ARBA00012438"/>
    </source>
</evidence>
<dbReference type="InterPro" id="IPR000014">
    <property type="entry name" value="PAS"/>
</dbReference>
<dbReference type="SMART" id="SM00388">
    <property type="entry name" value="HisKA"/>
    <property type="match status" value="1"/>
</dbReference>
<reference evidence="16" key="1">
    <citation type="submission" date="2009-09" db="EMBL/GenBank/DDBJ databases">
        <title>The complete chromosome of Desulfohalobium retbaense DSM 5692.</title>
        <authorList>
            <consortium name="US DOE Joint Genome Institute (JGI-PGF)"/>
            <person name="Lucas S."/>
            <person name="Copeland A."/>
            <person name="Lapidus A."/>
            <person name="Glavina del Rio T."/>
            <person name="Dalin E."/>
            <person name="Tice H."/>
            <person name="Bruce D."/>
            <person name="Goodwin L."/>
            <person name="Pitluck S."/>
            <person name="Kyrpides N."/>
            <person name="Mavromatis K."/>
            <person name="Ivanova N."/>
            <person name="Mikhailova N."/>
            <person name="Munk A.C."/>
            <person name="Brettin T."/>
            <person name="Detter J.C."/>
            <person name="Han C."/>
            <person name="Tapia R."/>
            <person name="Larimer F."/>
            <person name="Land M."/>
            <person name="Hauser L."/>
            <person name="Markowitz V."/>
            <person name="Cheng J.-F."/>
            <person name="Hugenholtz P."/>
            <person name="Woyke T."/>
            <person name="Wu D."/>
            <person name="Spring S."/>
            <person name="Klenk H.-P."/>
            <person name="Eisen J.A."/>
        </authorList>
    </citation>
    <scope>NUCLEOTIDE SEQUENCE [LARGE SCALE GENOMIC DNA]</scope>
    <source>
        <strain evidence="16">DSM 5692</strain>
    </source>
</reference>
<feature type="domain" description="Histidine kinase" evidence="11">
    <location>
        <begin position="533"/>
        <end position="757"/>
    </location>
</feature>
<dbReference type="PROSITE" id="PS50109">
    <property type="entry name" value="HIS_KIN"/>
    <property type="match status" value="1"/>
</dbReference>
<evidence type="ECO:0000259" key="13">
    <source>
        <dbReference type="PROSITE" id="PS50113"/>
    </source>
</evidence>
<feature type="domain" description="HAMP" evidence="14">
    <location>
        <begin position="222"/>
        <end position="275"/>
    </location>
</feature>
<dbReference type="CDD" id="cd06225">
    <property type="entry name" value="HAMP"/>
    <property type="match status" value="1"/>
</dbReference>
<evidence type="ECO:0000259" key="12">
    <source>
        <dbReference type="PROSITE" id="PS50112"/>
    </source>
</evidence>
<reference evidence="15 16" key="2">
    <citation type="journal article" date="2010" name="Stand. Genomic Sci.">
        <title>Complete genome sequence of Desulfohalobium retbaense type strain (HR(100)).</title>
        <authorList>
            <person name="Spring S."/>
            <person name="Nolan M."/>
            <person name="Lapidus A."/>
            <person name="Glavina Del Rio T."/>
            <person name="Copeland A."/>
            <person name="Tice H."/>
            <person name="Cheng J.F."/>
            <person name="Lucas S."/>
            <person name="Land M."/>
            <person name="Chen F."/>
            <person name="Bruce D."/>
            <person name="Goodwin L."/>
            <person name="Pitluck S."/>
            <person name="Ivanova N."/>
            <person name="Mavromatis K."/>
            <person name="Mikhailova N."/>
            <person name="Pati A."/>
            <person name="Chen A."/>
            <person name="Palaniappan K."/>
            <person name="Hauser L."/>
            <person name="Chang Y.J."/>
            <person name="Jeffries C.D."/>
            <person name="Munk C."/>
            <person name="Kiss H."/>
            <person name="Chain P."/>
            <person name="Han C."/>
            <person name="Brettin T."/>
            <person name="Detter J.C."/>
            <person name="Schuler E."/>
            <person name="Goker M."/>
            <person name="Rohde M."/>
            <person name="Bristow J."/>
            <person name="Eisen J.A."/>
            <person name="Markowitz V."/>
            <person name="Hugenholtz P."/>
            <person name="Kyrpides N.C."/>
            <person name="Klenk H.P."/>
        </authorList>
    </citation>
    <scope>NUCLEOTIDE SEQUENCE [LARGE SCALE GENOMIC DNA]</scope>
    <source>
        <strain evidence="15 16">DSM 5692</strain>
    </source>
</reference>
<dbReference type="KEGG" id="drt:Dret_0878"/>
<keyword evidence="9" id="KW-0902">Two-component regulatory system</keyword>
<dbReference type="SMART" id="SM00387">
    <property type="entry name" value="HATPase_c"/>
    <property type="match status" value="1"/>
</dbReference>
<dbReference type="Pfam" id="PF08448">
    <property type="entry name" value="PAS_4"/>
    <property type="match status" value="1"/>
</dbReference>
<dbReference type="AlphaFoldDB" id="C8X172"/>
<evidence type="ECO:0000313" key="16">
    <source>
        <dbReference type="Proteomes" id="UP000001052"/>
    </source>
</evidence>
<evidence type="ECO:0000256" key="7">
    <source>
        <dbReference type="ARBA" id="ARBA00022777"/>
    </source>
</evidence>
<keyword evidence="7 15" id="KW-0418">Kinase</keyword>
<dbReference type="SUPFAM" id="SSF55874">
    <property type="entry name" value="ATPase domain of HSP90 chaperone/DNA topoisomerase II/histidine kinase"/>
    <property type="match status" value="1"/>
</dbReference>
<dbReference type="CDD" id="cd00082">
    <property type="entry name" value="HisKA"/>
    <property type="match status" value="1"/>
</dbReference>
<dbReference type="InterPro" id="IPR004358">
    <property type="entry name" value="Sig_transdc_His_kin-like_C"/>
</dbReference>
<accession>C8X172</accession>
<dbReference type="RefSeq" id="WP_015751327.1">
    <property type="nucleotide sequence ID" value="NC_013223.1"/>
</dbReference>
<dbReference type="Gene3D" id="3.30.565.10">
    <property type="entry name" value="Histidine kinase-like ATPase, C-terminal domain"/>
    <property type="match status" value="1"/>
</dbReference>
<organism evidence="15 16">
    <name type="scientific">Desulfohalobium retbaense (strain ATCC 49708 / DSM 5692 / JCM 16813 / HR100)</name>
    <dbReference type="NCBI Taxonomy" id="485915"/>
    <lineage>
        <taxon>Bacteria</taxon>
        <taxon>Pseudomonadati</taxon>
        <taxon>Thermodesulfobacteriota</taxon>
        <taxon>Desulfovibrionia</taxon>
        <taxon>Desulfovibrionales</taxon>
        <taxon>Desulfohalobiaceae</taxon>
        <taxon>Desulfohalobium</taxon>
    </lineage>
</organism>
<dbReference type="PANTHER" id="PTHR43065:SF46">
    <property type="entry name" value="C4-DICARBOXYLATE TRANSPORT SENSOR PROTEIN DCTB"/>
    <property type="match status" value="1"/>
</dbReference>
<keyword evidence="16" id="KW-1185">Reference proteome</keyword>
<keyword evidence="4" id="KW-0597">Phosphoprotein</keyword>
<dbReference type="PROSITE" id="PS50885">
    <property type="entry name" value="HAMP"/>
    <property type="match status" value="1"/>
</dbReference>
<dbReference type="InterPro" id="IPR003661">
    <property type="entry name" value="HisK_dim/P_dom"/>
</dbReference>
<dbReference type="GO" id="GO:0006355">
    <property type="term" value="P:regulation of DNA-templated transcription"/>
    <property type="evidence" value="ECO:0007669"/>
    <property type="project" value="InterPro"/>
</dbReference>
<evidence type="ECO:0000313" key="15">
    <source>
        <dbReference type="EMBL" id="ACV68169.1"/>
    </source>
</evidence>
<evidence type="ECO:0000256" key="6">
    <source>
        <dbReference type="ARBA" id="ARBA00022741"/>
    </source>
</evidence>
<dbReference type="Pfam" id="PF00989">
    <property type="entry name" value="PAS"/>
    <property type="match status" value="1"/>
</dbReference>
<keyword evidence="10" id="KW-0812">Transmembrane</keyword>
<feature type="domain" description="PAS" evidence="12">
    <location>
        <begin position="401"/>
        <end position="472"/>
    </location>
</feature>
<dbReference type="Pfam" id="PF00512">
    <property type="entry name" value="HisKA"/>
    <property type="match status" value="1"/>
</dbReference>
<dbReference type="eggNOG" id="COG3850">
    <property type="taxonomic scope" value="Bacteria"/>
</dbReference>
<dbReference type="PROSITE" id="PS50112">
    <property type="entry name" value="PAS"/>
    <property type="match status" value="1"/>
</dbReference>
<name>C8X172_DESRD</name>
<proteinExistence type="predicted"/>
<dbReference type="CDD" id="cd00130">
    <property type="entry name" value="PAS"/>
    <property type="match status" value="1"/>
</dbReference>
<dbReference type="InterPro" id="IPR005467">
    <property type="entry name" value="His_kinase_dom"/>
</dbReference>
<keyword evidence="5" id="KW-0808">Transferase</keyword>
<dbReference type="HOGENOM" id="CLU_000445_89_29_7"/>
<feature type="transmembrane region" description="Helical" evidence="10">
    <location>
        <begin position="202"/>
        <end position="221"/>
    </location>
</feature>
<dbReference type="Pfam" id="PF00672">
    <property type="entry name" value="HAMP"/>
    <property type="match status" value="1"/>
</dbReference>
<dbReference type="STRING" id="485915.Dret_0878"/>
<dbReference type="InterPro" id="IPR003660">
    <property type="entry name" value="HAMP_dom"/>
</dbReference>
<evidence type="ECO:0000256" key="8">
    <source>
        <dbReference type="ARBA" id="ARBA00022840"/>
    </source>
</evidence>
<dbReference type="InterPro" id="IPR036890">
    <property type="entry name" value="HATPase_C_sf"/>
</dbReference>
<protein>
    <recommendedName>
        <fullName evidence="3">histidine kinase</fullName>
        <ecNumber evidence="3">2.7.13.3</ecNumber>
    </recommendedName>
</protein>
<dbReference type="SUPFAM" id="SSF47384">
    <property type="entry name" value="Homodimeric domain of signal transducing histidine kinase"/>
    <property type="match status" value="1"/>
</dbReference>
<dbReference type="Gene3D" id="3.30.450.20">
    <property type="entry name" value="PAS domain"/>
    <property type="match status" value="2"/>
</dbReference>
<gene>
    <name evidence="15" type="ordered locus">Dret_0878</name>
</gene>
<dbReference type="GO" id="GO:0000155">
    <property type="term" value="F:phosphorelay sensor kinase activity"/>
    <property type="evidence" value="ECO:0007669"/>
    <property type="project" value="InterPro"/>
</dbReference>
<dbReference type="Gene3D" id="3.30.450.290">
    <property type="match status" value="1"/>
</dbReference>
<dbReference type="SUPFAM" id="SSF55785">
    <property type="entry name" value="PYP-like sensor domain (PAS domain)"/>
    <property type="match status" value="2"/>
</dbReference>
<evidence type="ECO:0000256" key="1">
    <source>
        <dbReference type="ARBA" id="ARBA00000085"/>
    </source>
</evidence>
<keyword evidence="8" id="KW-0067">ATP-binding</keyword>
<dbReference type="GO" id="GO:0005524">
    <property type="term" value="F:ATP binding"/>
    <property type="evidence" value="ECO:0007669"/>
    <property type="project" value="UniProtKB-KW"/>
</dbReference>
<dbReference type="NCBIfam" id="TIGR00229">
    <property type="entry name" value="sensory_box"/>
    <property type="match status" value="1"/>
</dbReference>
<feature type="transmembrane region" description="Helical" evidence="10">
    <location>
        <begin position="12"/>
        <end position="34"/>
    </location>
</feature>
<dbReference type="Pfam" id="PF02518">
    <property type="entry name" value="HATPase_c"/>
    <property type="match status" value="1"/>
</dbReference>
<keyword evidence="6" id="KW-0547">Nucleotide-binding</keyword>
<dbReference type="SMART" id="SM00304">
    <property type="entry name" value="HAMP"/>
    <property type="match status" value="1"/>
</dbReference>
<comment type="subcellular location">
    <subcellularLocation>
        <location evidence="2">Membrane</location>
    </subcellularLocation>
</comment>
<dbReference type="SUPFAM" id="SSF158472">
    <property type="entry name" value="HAMP domain-like"/>
    <property type="match status" value="1"/>
</dbReference>
<dbReference type="EC" id="2.7.13.3" evidence="3"/>
<dbReference type="PROSITE" id="PS51257">
    <property type="entry name" value="PROKAR_LIPOPROTEIN"/>
    <property type="match status" value="1"/>
</dbReference>
<keyword evidence="10" id="KW-0472">Membrane</keyword>
<keyword evidence="10" id="KW-1133">Transmembrane helix</keyword>
<dbReference type="eggNOG" id="COG4191">
    <property type="taxonomic scope" value="Bacteria"/>
</dbReference>
<feature type="domain" description="PAC" evidence="13">
    <location>
        <begin position="349"/>
        <end position="400"/>
    </location>
</feature>
<dbReference type="eggNOG" id="COG3829">
    <property type="taxonomic scope" value="Bacteria"/>
</dbReference>